<dbReference type="InterPro" id="IPR036279">
    <property type="entry name" value="5-3_exonuclease_C_sf"/>
</dbReference>
<evidence type="ECO:0000256" key="9">
    <source>
        <dbReference type="ARBA" id="ARBA00023204"/>
    </source>
</evidence>
<dbReference type="GO" id="GO:0003887">
    <property type="term" value="F:DNA-directed DNA polymerase activity"/>
    <property type="evidence" value="ECO:0007669"/>
    <property type="project" value="UniProtKB-KW"/>
</dbReference>
<dbReference type="PANTHER" id="PTHR10133:SF27">
    <property type="entry name" value="DNA POLYMERASE NU"/>
    <property type="match status" value="1"/>
</dbReference>
<comment type="catalytic activity">
    <reaction evidence="10">
        <text>DNA(n) + a 2'-deoxyribonucleoside 5'-triphosphate = DNA(n+1) + diphosphate</text>
        <dbReference type="Rhea" id="RHEA:22508"/>
        <dbReference type="Rhea" id="RHEA-COMP:17339"/>
        <dbReference type="Rhea" id="RHEA-COMP:17340"/>
        <dbReference type="ChEBI" id="CHEBI:33019"/>
        <dbReference type="ChEBI" id="CHEBI:61560"/>
        <dbReference type="ChEBI" id="CHEBI:173112"/>
        <dbReference type="EC" id="2.7.7.7"/>
    </reaction>
</comment>
<dbReference type="PRINTS" id="PR00868">
    <property type="entry name" value="DNAPOLI"/>
</dbReference>
<dbReference type="Gene3D" id="3.30.70.370">
    <property type="match status" value="1"/>
</dbReference>
<dbReference type="FunFam" id="1.10.150.20:FF:000002">
    <property type="entry name" value="DNA polymerase I"/>
    <property type="match status" value="1"/>
</dbReference>
<dbReference type="InterPro" id="IPR002421">
    <property type="entry name" value="5-3_exonuclease"/>
</dbReference>
<dbReference type="CDD" id="cd09859">
    <property type="entry name" value="PIN_53EXO"/>
    <property type="match status" value="1"/>
</dbReference>
<proteinExistence type="inferred from homology"/>
<dbReference type="Pfam" id="PF02739">
    <property type="entry name" value="5_3_exonuc_N"/>
    <property type="match status" value="1"/>
</dbReference>
<evidence type="ECO:0000313" key="13">
    <source>
        <dbReference type="EMBL" id="HGL17102.1"/>
    </source>
</evidence>
<keyword evidence="4" id="KW-0548">Nucleotidyltransferase</keyword>
<dbReference type="GO" id="GO:0006302">
    <property type="term" value="P:double-strand break repair"/>
    <property type="evidence" value="ECO:0007669"/>
    <property type="project" value="TreeGrafter"/>
</dbReference>
<dbReference type="InterPro" id="IPR020046">
    <property type="entry name" value="5-3_exonucl_a-hlix_arch_N"/>
</dbReference>
<dbReference type="PROSITE" id="PS00447">
    <property type="entry name" value="DNA_POLYMERASE_A"/>
    <property type="match status" value="1"/>
</dbReference>
<dbReference type="FunFam" id="1.10.150.20:FF:000003">
    <property type="entry name" value="DNA polymerase I"/>
    <property type="match status" value="1"/>
</dbReference>
<evidence type="ECO:0000259" key="12">
    <source>
        <dbReference type="SMART" id="SM00482"/>
    </source>
</evidence>
<comment type="caution">
    <text evidence="13">The sequence shown here is derived from an EMBL/GenBank/DDBJ whole genome shotgun (WGS) entry which is preliminary data.</text>
</comment>
<name>A0A7V3ZWV0_UNCW3</name>
<dbReference type="CDD" id="cd08637">
    <property type="entry name" value="DNA_pol_A_pol_I_C"/>
    <property type="match status" value="1"/>
</dbReference>
<dbReference type="PANTHER" id="PTHR10133">
    <property type="entry name" value="DNA POLYMERASE I"/>
    <property type="match status" value="1"/>
</dbReference>
<sequence length="831" mass="95144">MKLLIVDGASLAYRAFYAFRDKPLTNSKGIVTSGPYAFINSLMKMLRELKPTHAVVVFDAKGKTFRHEIFVEYKAQRPKAPPEFALQLSYIKEILDGMNLKRYEIPGVEADDVIATLSKIAESRGFEVFVATLDKDLYQIVSERVRIVDTREGGLRIVGEKEILDKFGVKPSLIPDFLALVGDKIDNIPGVPGIGEKTAAELLNKYGPLERILNLKEESDEIIKKVNAYRDFVIDSLRLNRLRTDVIEEVNFEEMELRPWNKEKLLQVFRELEFYSLMKEIAEEVNPEIITASHIPMGLLGAEFLSVEVVGDNLMFSCGENLVYRVPLEKGISFLSTFRGKIVTFESKKFYKKIENFERNLDFDVLVASFLLDSDKPKFDPDVIFLEWPGVKLAEKRELREAQICDCSAKVYKFLVDQIEKHGLKEVFEKIEIPLQRVLAEMERNGIRIDRKKLEDLNLKMEQMVKELEQRIYEIAGVRFNVNSPKQLAEVLFVKHKLKPIKKTKTGYSTDEESLTKLAEVHPLPAAILEYRQVYKLKSAYVDVFKELIDEKTDRIYPSYNQVGAATGRISCYNPNFQTIPVKSDLGKGIRDMIVAEPGYKILSADYSQVELRILAHFSGDEKLIEIFNKDLDVHTITASYIFGKKPEEISENERRKAKTVNFGIIYGMSPYGLSKELNISVEEANSFIRNFFATYPGVMRWINENLEFAMKNGYVRTLYGRIRKVPQLFSGNSSVIEQGKRIAINTPIQGTAADIIKLSMVEIYNELKRKSLKSRIILQIHDELLLEVKDEEVEEVTKIVKDKMENVSRLKVPLKVEIGVGESWLLASNK</sequence>
<evidence type="ECO:0000256" key="7">
    <source>
        <dbReference type="ARBA" id="ARBA00022932"/>
    </source>
</evidence>
<dbReference type="InterPro" id="IPR019760">
    <property type="entry name" value="DNA-dir_DNA_pol_A_CS"/>
</dbReference>
<dbReference type="Gene3D" id="3.30.420.10">
    <property type="entry name" value="Ribonuclease H-like superfamily/Ribonuclease H"/>
    <property type="match status" value="1"/>
</dbReference>
<dbReference type="SUPFAM" id="SSF56672">
    <property type="entry name" value="DNA/RNA polymerases"/>
    <property type="match status" value="1"/>
</dbReference>
<dbReference type="SUPFAM" id="SSF47807">
    <property type="entry name" value="5' to 3' exonuclease, C-terminal subdomain"/>
    <property type="match status" value="1"/>
</dbReference>
<dbReference type="Gene3D" id="3.40.50.1010">
    <property type="entry name" value="5'-nuclease"/>
    <property type="match status" value="1"/>
</dbReference>
<dbReference type="CDD" id="cd09898">
    <property type="entry name" value="H3TH_53EXO"/>
    <property type="match status" value="1"/>
</dbReference>
<dbReference type="Pfam" id="PF00476">
    <property type="entry name" value="DNA_pol_A"/>
    <property type="match status" value="1"/>
</dbReference>
<evidence type="ECO:0000256" key="4">
    <source>
        <dbReference type="ARBA" id="ARBA00022695"/>
    </source>
</evidence>
<evidence type="ECO:0000256" key="8">
    <source>
        <dbReference type="ARBA" id="ARBA00023125"/>
    </source>
</evidence>
<dbReference type="InterPro" id="IPR001098">
    <property type="entry name" value="DNA-dir_DNA_pol_A_palm_dom"/>
</dbReference>
<keyword evidence="6" id="KW-0227">DNA damage</keyword>
<reference evidence="13" key="1">
    <citation type="journal article" date="2020" name="mSystems">
        <title>Genome- and Community-Level Interaction Insights into Carbon Utilization and Element Cycling Functions of Hydrothermarchaeota in Hydrothermal Sediment.</title>
        <authorList>
            <person name="Zhou Z."/>
            <person name="Liu Y."/>
            <person name="Xu W."/>
            <person name="Pan J."/>
            <person name="Luo Z.H."/>
            <person name="Li M."/>
        </authorList>
    </citation>
    <scope>NUCLEOTIDE SEQUENCE [LARGE SCALE GENOMIC DNA]</scope>
    <source>
        <strain evidence="13">SpSt-69</strain>
    </source>
</reference>
<organism evidence="13">
    <name type="scientific">candidate division WOR-3 bacterium</name>
    <dbReference type="NCBI Taxonomy" id="2052148"/>
    <lineage>
        <taxon>Bacteria</taxon>
        <taxon>Bacteria division WOR-3</taxon>
    </lineage>
</organism>
<keyword evidence="5" id="KW-0235">DNA replication</keyword>
<dbReference type="SMART" id="SM00475">
    <property type="entry name" value="53EXOc"/>
    <property type="match status" value="1"/>
</dbReference>
<dbReference type="InterPro" id="IPR043502">
    <property type="entry name" value="DNA/RNA_pol_sf"/>
</dbReference>
<evidence type="ECO:0000256" key="3">
    <source>
        <dbReference type="ARBA" id="ARBA00022679"/>
    </source>
</evidence>
<dbReference type="SMART" id="SM00279">
    <property type="entry name" value="HhH2"/>
    <property type="match status" value="1"/>
</dbReference>
<dbReference type="GO" id="GO:0008409">
    <property type="term" value="F:5'-3' exonuclease activity"/>
    <property type="evidence" value="ECO:0007669"/>
    <property type="project" value="InterPro"/>
</dbReference>
<keyword evidence="7" id="KW-0239">DNA-directed DNA polymerase</keyword>
<gene>
    <name evidence="13" type="ORF">ENU66_02015</name>
</gene>
<dbReference type="Gene3D" id="1.20.1060.10">
    <property type="entry name" value="Taq DNA Polymerase, Chain T, domain 4"/>
    <property type="match status" value="1"/>
</dbReference>
<dbReference type="AlphaFoldDB" id="A0A7V3ZWV0"/>
<evidence type="ECO:0000256" key="2">
    <source>
        <dbReference type="ARBA" id="ARBA00012417"/>
    </source>
</evidence>
<dbReference type="InterPro" id="IPR029060">
    <property type="entry name" value="PIN-like_dom_sf"/>
</dbReference>
<dbReference type="GO" id="GO:0003677">
    <property type="term" value="F:DNA binding"/>
    <property type="evidence" value="ECO:0007669"/>
    <property type="project" value="UniProtKB-KW"/>
</dbReference>
<dbReference type="InterPro" id="IPR036397">
    <property type="entry name" value="RNaseH_sf"/>
</dbReference>
<dbReference type="SMART" id="SM00482">
    <property type="entry name" value="POLAc"/>
    <property type="match status" value="1"/>
</dbReference>
<dbReference type="FunFam" id="1.20.1060.10:FF:000001">
    <property type="entry name" value="DNA polymerase I"/>
    <property type="match status" value="1"/>
</dbReference>
<dbReference type="InterPro" id="IPR002298">
    <property type="entry name" value="DNA_polymerase_A"/>
</dbReference>
<dbReference type="EC" id="2.7.7.7" evidence="2"/>
<evidence type="ECO:0000256" key="5">
    <source>
        <dbReference type="ARBA" id="ARBA00022705"/>
    </source>
</evidence>
<keyword evidence="8" id="KW-0238">DNA-binding</keyword>
<dbReference type="Pfam" id="PF01367">
    <property type="entry name" value="5_3_exonuc"/>
    <property type="match status" value="1"/>
</dbReference>
<dbReference type="SUPFAM" id="SSF88723">
    <property type="entry name" value="PIN domain-like"/>
    <property type="match status" value="1"/>
</dbReference>
<dbReference type="InterPro" id="IPR008918">
    <property type="entry name" value="HhH2"/>
</dbReference>
<comment type="similarity">
    <text evidence="1">Belongs to the DNA polymerase type-A family.</text>
</comment>
<evidence type="ECO:0000259" key="11">
    <source>
        <dbReference type="SMART" id="SM00475"/>
    </source>
</evidence>
<keyword evidence="9" id="KW-0234">DNA repair</keyword>
<evidence type="ECO:0000256" key="6">
    <source>
        <dbReference type="ARBA" id="ARBA00022763"/>
    </source>
</evidence>
<feature type="domain" description="DNA-directed DNA polymerase family A palm" evidence="12">
    <location>
        <begin position="587"/>
        <end position="793"/>
    </location>
</feature>
<dbReference type="EMBL" id="DTDJ01000018">
    <property type="protein sequence ID" value="HGL17102.1"/>
    <property type="molecule type" value="Genomic_DNA"/>
</dbReference>
<dbReference type="InterPro" id="IPR020045">
    <property type="entry name" value="DNA_polI_H3TH"/>
</dbReference>
<dbReference type="GO" id="GO:0006261">
    <property type="term" value="P:DNA-templated DNA replication"/>
    <property type="evidence" value="ECO:0007669"/>
    <property type="project" value="InterPro"/>
</dbReference>
<keyword evidence="3" id="KW-0808">Transferase</keyword>
<evidence type="ECO:0000256" key="10">
    <source>
        <dbReference type="ARBA" id="ARBA00049244"/>
    </source>
</evidence>
<dbReference type="Gene3D" id="1.10.150.20">
    <property type="entry name" value="5' to 3' exonuclease, C-terminal subdomain"/>
    <property type="match status" value="2"/>
</dbReference>
<protein>
    <recommendedName>
        <fullName evidence="2">DNA-directed DNA polymerase</fullName>
        <ecNumber evidence="2">2.7.7.7</ecNumber>
    </recommendedName>
</protein>
<feature type="domain" description="5'-3' exonuclease" evidence="11">
    <location>
        <begin position="1"/>
        <end position="258"/>
    </location>
</feature>
<evidence type="ECO:0000256" key="1">
    <source>
        <dbReference type="ARBA" id="ARBA00007705"/>
    </source>
</evidence>
<accession>A0A7V3ZWV0</accession>